<name>A0A8J6Q151_9FLAO</name>
<feature type="domain" description="SHSP" evidence="4">
    <location>
        <begin position="32"/>
        <end position="134"/>
    </location>
</feature>
<dbReference type="Pfam" id="PF00011">
    <property type="entry name" value="HSP20"/>
    <property type="match status" value="1"/>
</dbReference>
<gene>
    <name evidence="5" type="ORF">ICJ85_10105</name>
</gene>
<dbReference type="Gene3D" id="2.60.40.790">
    <property type="match status" value="1"/>
</dbReference>
<evidence type="ECO:0000313" key="5">
    <source>
        <dbReference type="EMBL" id="MBD0824370.1"/>
    </source>
</evidence>
<dbReference type="EMBL" id="JACVXD010000005">
    <property type="protein sequence ID" value="MBD0824370.1"/>
    <property type="molecule type" value="Genomic_DNA"/>
</dbReference>
<dbReference type="InterPro" id="IPR008978">
    <property type="entry name" value="HSP20-like_chaperone"/>
</dbReference>
<evidence type="ECO:0000313" key="6">
    <source>
        <dbReference type="Proteomes" id="UP000621516"/>
    </source>
</evidence>
<evidence type="ECO:0000259" key="4">
    <source>
        <dbReference type="PROSITE" id="PS01031"/>
    </source>
</evidence>
<reference evidence="5 6" key="1">
    <citation type="journal article" date="2018" name="J. Microbiol.">
        <title>Aestuariibaculum marinum sp. nov., a marine bacterium isolated from seawater in South Korea.</title>
        <authorList>
            <person name="Choi J."/>
            <person name="Lee D."/>
            <person name="Jang J.H."/>
            <person name="Cha S."/>
            <person name="Seo T."/>
        </authorList>
    </citation>
    <scope>NUCLEOTIDE SEQUENCE [LARGE SCALE GENOMIC DNA]</scope>
    <source>
        <strain evidence="5 6">IP7</strain>
    </source>
</reference>
<dbReference type="CDD" id="cd06464">
    <property type="entry name" value="ACD_sHsps-like"/>
    <property type="match status" value="1"/>
</dbReference>
<comment type="similarity">
    <text evidence="1 2">Belongs to the small heat shock protein (HSP20) family.</text>
</comment>
<keyword evidence="6" id="KW-1185">Reference proteome</keyword>
<feature type="compositionally biased region" description="Basic and acidic residues" evidence="3">
    <location>
        <begin position="21"/>
        <end position="32"/>
    </location>
</feature>
<evidence type="ECO:0000256" key="1">
    <source>
        <dbReference type="PROSITE-ProRule" id="PRU00285"/>
    </source>
</evidence>
<protein>
    <submittedName>
        <fullName evidence="5">Hsp20/alpha crystallin family protein</fullName>
    </submittedName>
</protein>
<dbReference type="Proteomes" id="UP000621516">
    <property type="component" value="Unassembled WGS sequence"/>
</dbReference>
<sequence length="134" mass="15897">MTPSTNTDKKRSYSSYYNRQDAIKNEKYKQELNKTPGLPKTDIKETNKTYHYELKIPGYVKDDFNFYIAGDKLVVTTERRRHNKEIEPNTPSRHSYCYPSALFKHKFALPDNIVRNKITVDYCDEVLSFDLFKK</sequence>
<evidence type="ECO:0000256" key="3">
    <source>
        <dbReference type="SAM" id="MobiDB-lite"/>
    </source>
</evidence>
<evidence type="ECO:0000256" key="2">
    <source>
        <dbReference type="RuleBase" id="RU003616"/>
    </source>
</evidence>
<dbReference type="SUPFAM" id="SSF49764">
    <property type="entry name" value="HSP20-like chaperones"/>
    <property type="match status" value="1"/>
</dbReference>
<dbReference type="AlphaFoldDB" id="A0A8J6Q151"/>
<comment type="caution">
    <text evidence="5">The sequence shown here is derived from an EMBL/GenBank/DDBJ whole genome shotgun (WGS) entry which is preliminary data.</text>
</comment>
<feature type="region of interest" description="Disordered" evidence="3">
    <location>
        <begin position="1"/>
        <end position="40"/>
    </location>
</feature>
<dbReference type="PROSITE" id="PS01031">
    <property type="entry name" value="SHSP"/>
    <property type="match status" value="1"/>
</dbReference>
<dbReference type="InterPro" id="IPR002068">
    <property type="entry name" value="A-crystallin/Hsp20_dom"/>
</dbReference>
<accession>A0A8J6Q151</accession>
<proteinExistence type="inferred from homology"/>
<dbReference type="RefSeq" id="WP_188223673.1">
    <property type="nucleotide sequence ID" value="NZ_JACVXD010000005.1"/>
</dbReference>
<organism evidence="5 6">
    <name type="scientific">Aestuariibaculum marinum</name>
    <dbReference type="NCBI Taxonomy" id="2683592"/>
    <lineage>
        <taxon>Bacteria</taxon>
        <taxon>Pseudomonadati</taxon>
        <taxon>Bacteroidota</taxon>
        <taxon>Flavobacteriia</taxon>
        <taxon>Flavobacteriales</taxon>
        <taxon>Flavobacteriaceae</taxon>
    </lineage>
</organism>